<reference evidence="3 4" key="1">
    <citation type="submission" date="2015-08" db="EMBL/GenBank/DDBJ databases">
        <title>Next Generation Sequencing and Analysis of the Genome of Puccinia sorghi L Schw, the Causal Agent of Maize Common Rust.</title>
        <authorList>
            <person name="Rochi L."/>
            <person name="Burguener G."/>
            <person name="Darino M."/>
            <person name="Turjanski A."/>
            <person name="Kreff E."/>
            <person name="Dieguez M.J."/>
            <person name="Sacco F."/>
        </authorList>
    </citation>
    <scope>NUCLEOTIDE SEQUENCE [LARGE SCALE GENOMIC DNA]</scope>
    <source>
        <strain evidence="3 4">RO10H11247</strain>
    </source>
</reference>
<accession>A0A0L6UTT6</accession>
<evidence type="ECO:0000313" key="4">
    <source>
        <dbReference type="Proteomes" id="UP000037035"/>
    </source>
</evidence>
<feature type="transmembrane region" description="Helical" evidence="2">
    <location>
        <begin position="73"/>
        <end position="99"/>
    </location>
</feature>
<evidence type="ECO:0000313" key="3">
    <source>
        <dbReference type="EMBL" id="KNZ51951.1"/>
    </source>
</evidence>
<keyword evidence="2" id="KW-0472">Membrane</keyword>
<keyword evidence="4" id="KW-1185">Reference proteome</keyword>
<protein>
    <submittedName>
        <fullName evidence="3">Uncharacterized protein</fullName>
    </submittedName>
</protein>
<feature type="transmembrane region" description="Helical" evidence="2">
    <location>
        <begin position="44"/>
        <end position="66"/>
    </location>
</feature>
<dbReference type="EMBL" id="LAVV01008780">
    <property type="protein sequence ID" value="KNZ51951.1"/>
    <property type="molecule type" value="Genomic_DNA"/>
</dbReference>
<organism evidence="3 4">
    <name type="scientific">Puccinia sorghi</name>
    <dbReference type="NCBI Taxonomy" id="27349"/>
    <lineage>
        <taxon>Eukaryota</taxon>
        <taxon>Fungi</taxon>
        <taxon>Dikarya</taxon>
        <taxon>Basidiomycota</taxon>
        <taxon>Pucciniomycotina</taxon>
        <taxon>Pucciniomycetes</taxon>
        <taxon>Pucciniales</taxon>
        <taxon>Pucciniaceae</taxon>
        <taxon>Puccinia</taxon>
    </lineage>
</organism>
<evidence type="ECO:0000256" key="1">
    <source>
        <dbReference type="SAM" id="MobiDB-lite"/>
    </source>
</evidence>
<evidence type="ECO:0000256" key="2">
    <source>
        <dbReference type="SAM" id="Phobius"/>
    </source>
</evidence>
<gene>
    <name evidence="3" type="ORF">VP01_3750g1</name>
</gene>
<feature type="region of interest" description="Disordered" evidence="1">
    <location>
        <begin position="330"/>
        <end position="355"/>
    </location>
</feature>
<dbReference type="AlphaFoldDB" id="A0A0L6UTT6"/>
<name>A0A0L6UTT6_9BASI</name>
<feature type="compositionally biased region" description="Basic and acidic residues" evidence="1">
    <location>
        <begin position="330"/>
        <end position="342"/>
    </location>
</feature>
<dbReference type="Proteomes" id="UP000037035">
    <property type="component" value="Unassembled WGS sequence"/>
</dbReference>
<proteinExistence type="predicted"/>
<dbReference type="VEuPathDB" id="FungiDB:VP01_3750g1"/>
<sequence>MKGVQANLYVLPYTDPAKTDSHHLLFYRNQPSPVILDFQHSLHVFGRSFVLSSQLVAITLLELLLFMKLCCSLLTLSACCFPLSHIILFQFPMLTFFLVPNCLNSCFETFLNSQPSYRNYYSSWLPVYRSNSSPTCCVVFLYFFEIINFVNSYNRLLTGECTVARNKFLLKFRVLEHAAQFKLPFVDWTIWNFVFLTANNNNKGKRPVLLIHKRSRGIDQQPEEEEGWCHFGGEWSSTYRRCRFPMLNSNARGRLLCCSDGATEMSMQCAHSSALGSLDMWADTLPIPAVIIVTAHTAIVTLCGMQTFTPYVSIILVSLCCRRNELQTEPEHSKENNQMDTKKMKRKQFRDDKRKKESIPLNITIFIRAQQAKMTKMRQREPDTEQEQRSVNQLKRAGENHCCVPIVKKELSLQCQLQSHLNYVISTPTMASLWVFVLECSILSFQCRLHAASRYYGGTDYKNSHGFYLVSWVCGFSRLAPPCIHLRPLPAQLSTSSTSLDLLELKTHSNTSLAIELIVNPLIPWECYDLVTPFRTCQGFPQLGDYLQPPHLCTFPNTLQITLPPPIAADLLPSFPPLPIQPVAAALLPSPPRIPVHPAADLLPFPPLVHPISASR</sequence>
<keyword evidence="2" id="KW-1133">Transmembrane helix</keyword>
<comment type="caution">
    <text evidence="3">The sequence shown here is derived from an EMBL/GenBank/DDBJ whole genome shotgun (WGS) entry which is preliminary data.</text>
</comment>
<keyword evidence="2" id="KW-0812">Transmembrane</keyword>